<keyword evidence="5 8" id="KW-0472">Membrane</keyword>
<keyword evidence="4" id="KW-0391">Immunity</keyword>
<dbReference type="InterPro" id="IPR013106">
    <property type="entry name" value="Ig_V-set"/>
</dbReference>
<accession>A0A3B4VB37</accession>
<evidence type="ECO:0000256" key="8">
    <source>
        <dbReference type="SAM" id="Phobius"/>
    </source>
</evidence>
<name>A0A3B4VB37_SERDU</name>
<sequence>FMPFCTGQVTVAVNITSGIIQDSGVIKAGVGESVTLKCVCQDNAVTFLSWYQQSLGGKPQIISTRMKHKKEADMYPAYKERFQVSTQNKEGSNHLTITNLRTADSAIYYCGILEFNAIEFGQGAFLHVKTSTSNIQAVVHQPDFEPLWPGDPLSLSCTVYAKPPCEGEQSLYWFRNGASQPTVMDPSGGQCTSPSDETSHMINCTANLTLKSTSSSDAGMYYCALASCGEITFGNGTRVEIVDVSTKVSPLMVYILSVALAVSIIVLLVLAFIAYMLNKKLCYVCKGTVSHLTCSAASDTRSQDADMLHYAALSVKRNNKQHGQDDNMGTDCVYSRVKSRKESCKT</sequence>
<evidence type="ECO:0000256" key="2">
    <source>
        <dbReference type="ARBA" id="ARBA00022475"/>
    </source>
</evidence>
<keyword evidence="11" id="KW-1185">Reference proteome</keyword>
<dbReference type="GO" id="GO:0002376">
    <property type="term" value="P:immune system process"/>
    <property type="evidence" value="ECO:0007669"/>
    <property type="project" value="UniProtKB-KW"/>
</dbReference>
<reference evidence="10" key="2">
    <citation type="submission" date="2025-09" db="UniProtKB">
        <authorList>
            <consortium name="Ensembl"/>
        </authorList>
    </citation>
    <scope>IDENTIFICATION</scope>
</reference>
<dbReference type="GO" id="GO:0009617">
    <property type="term" value="P:response to bacterium"/>
    <property type="evidence" value="ECO:0007669"/>
    <property type="project" value="TreeGrafter"/>
</dbReference>
<dbReference type="SUPFAM" id="SSF48726">
    <property type="entry name" value="Immunoglobulin"/>
    <property type="match status" value="2"/>
</dbReference>
<dbReference type="InterPro" id="IPR003599">
    <property type="entry name" value="Ig_sub"/>
</dbReference>
<proteinExistence type="predicted"/>
<dbReference type="Ensembl" id="ENSSDUT00000027636.1">
    <property type="protein sequence ID" value="ENSSDUP00000027155.1"/>
    <property type="gene ID" value="ENSSDUG00000019659.1"/>
</dbReference>
<evidence type="ECO:0000313" key="10">
    <source>
        <dbReference type="Ensembl" id="ENSSDUP00000027155.1"/>
    </source>
</evidence>
<keyword evidence="6" id="KW-1015">Disulfide bond</keyword>
<keyword evidence="2" id="KW-1003">Cell membrane</keyword>
<feature type="domain" description="Ig-like" evidence="9">
    <location>
        <begin position="31"/>
        <end position="110"/>
    </location>
</feature>
<keyword evidence="7" id="KW-0325">Glycoprotein</keyword>
<evidence type="ECO:0000313" key="11">
    <source>
        <dbReference type="Proteomes" id="UP000261420"/>
    </source>
</evidence>
<dbReference type="InterPro" id="IPR013783">
    <property type="entry name" value="Ig-like_fold"/>
</dbReference>
<evidence type="ECO:0000259" key="9">
    <source>
        <dbReference type="PROSITE" id="PS50835"/>
    </source>
</evidence>
<evidence type="ECO:0000256" key="6">
    <source>
        <dbReference type="ARBA" id="ARBA00023157"/>
    </source>
</evidence>
<dbReference type="GO" id="GO:0005886">
    <property type="term" value="C:plasma membrane"/>
    <property type="evidence" value="ECO:0007669"/>
    <property type="project" value="UniProtKB-SubCell"/>
</dbReference>
<dbReference type="PANTHER" id="PTHR19433">
    <property type="entry name" value="T-CELL RECEPTOR ALPHA CHAIN V REGION-RELATED"/>
    <property type="match status" value="1"/>
</dbReference>
<dbReference type="InterPro" id="IPR036179">
    <property type="entry name" value="Ig-like_dom_sf"/>
</dbReference>
<evidence type="ECO:0000256" key="7">
    <source>
        <dbReference type="ARBA" id="ARBA00023180"/>
    </source>
</evidence>
<dbReference type="SMART" id="SM00409">
    <property type="entry name" value="IG"/>
    <property type="match status" value="2"/>
</dbReference>
<feature type="domain" description="Ig-like" evidence="9">
    <location>
        <begin position="150"/>
        <end position="245"/>
    </location>
</feature>
<evidence type="ECO:0000256" key="1">
    <source>
        <dbReference type="ARBA" id="ARBA00004236"/>
    </source>
</evidence>
<dbReference type="GeneTree" id="ENSGT00950000182968"/>
<dbReference type="Pfam" id="PF07686">
    <property type="entry name" value="V-set"/>
    <property type="match status" value="1"/>
</dbReference>
<keyword evidence="8" id="KW-1133">Transmembrane helix</keyword>
<dbReference type="Proteomes" id="UP000261420">
    <property type="component" value="Unplaced"/>
</dbReference>
<dbReference type="InterPro" id="IPR052051">
    <property type="entry name" value="TCR_complex_component"/>
</dbReference>
<keyword evidence="3" id="KW-0732">Signal</keyword>
<reference evidence="10" key="1">
    <citation type="submission" date="2025-08" db="UniProtKB">
        <authorList>
            <consortium name="Ensembl"/>
        </authorList>
    </citation>
    <scope>IDENTIFICATION</scope>
</reference>
<comment type="subcellular location">
    <subcellularLocation>
        <location evidence="1">Cell membrane</location>
    </subcellularLocation>
</comment>
<dbReference type="SMART" id="SM00406">
    <property type="entry name" value="IGv"/>
    <property type="match status" value="2"/>
</dbReference>
<dbReference type="AlphaFoldDB" id="A0A3B4VB37"/>
<evidence type="ECO:0000256" key="4">
    <source>
        <dbReference type="ARBA" id="ARBA00022859"/>
    </source>
</evidence>
<dbReference type="PROSITE" id="PS50835">
    <property type="entry name" value="IG_LIKE"/>
    <property type="match status" value="2"/>
</dbReference>
<evidence type="ECO:0000256" key="3">
    <source>
        <dbReference type="ARBA" id="ARBA00022729"/>
    </source>
</evidence>
<feature type="transmembrane region" description="Helical" evidence="8">
    <location>
        <begin position="251"/>
        <end position="277"/>
    </location>
</feature>
<evidence type="ECO:0000256" key="5">
    <source>
        <dbReference type="ARBA" id="ARBA00023136"/>
    </source>
</evidence>
<keyword evidence="8" id="KW-0812">Transmembrane</keyword>
<dbReference type="PANTHER" id="PTHR19433:SF127">
    <property type="entry name" value="NITR9"/>
    <property type="match status" value="1"/>
</dbReference>
<organism evidence="10 11">
    <name type="scientific">Seriola dumerili</name>
    <name type="common">Greater amberjack</name>
    <name type="synonym">Caranx dumerili</name>
    <dbReference type="NCBI Taxonomy" id="41447"/>
    <lineage>
        <taxon>Eukaryota</taxon>
        <taxon>Metazoa</taxon>
        <taxon>Chordata</taxon>
        <taxon>Craniata</taxon>
        <taxon>Vertebrata</taxon>
        <taxon>Euteleostomi</taxon>
        <taxon>Actinopterygii</taxon>
        <taxon>Neopterygii</taxon>
        <taxon>Teleostei</taxon>
        <taxon>Neoteleostei</taxon>
        <taxon>Acanthomorphata</taxon>
        <taxon>Carangaria</taxon>
        <taxon>Carangiformes</taxon>
        <taxon>Carangidae</taxon>
        <taxon>Seriola</taxon>
    </lineage>
</organism>
<dbReference type="InterPro" id="IPR007110">
    <property type="entry name" value="Ig-like_dom"/>
</dbReference>
<dbReference type="Gene3D" id="2.60.40.10">
    <property type="entry name" value="Immunoglobulins"/>
    <property type="match status" value="2"/>
</dbReference>
<protein>
    <submittedName>
        <fullName evidence="10">Uncharacterized LOC111226911</fullName>
    </submittedName>
</protein>